<name>A0ABR4QH38_9CEST</name>
<proteinExistence type="predicted"/>
<evidence type="ECO:0000313" key="2">
    <source>
        <dbReference type="Proteomes" id="UP001651158"/>
    </source>
</evidence>
<keyword evidence="2" id="KW-1185">Reference proteome</keyword>
<reference evidence="1 2" key="1">
    <citation type="journal article" date="2022" name="Front. Cell. Infect. Microbiol.">
        <title>The Genomes of Two Strains of Taenia crassiceps the Animal Model for the Study of Human Cysticercosis.</title>
        <authorList>
            <person name="Bobes R.J."/>
            <person name="Estrada K."/>
            <person name="Rios-Valencia D.G."/>
            <person name="Calderon-Gallegos A."/>
            <person name="de la Torre P."/>
            <person name="Carrero J.C."/>
            <person name="Sanchez-Flores A."/>
            <person name="Laclette J.P."/>
        </authorList>
    </citation>
    <scope>NUCLEOTIDE SEQUENCE [LARGE SCALE GENOMIC DNA]</scope>
    <source>
        <strain evidence="1">WFUcys</strain>
    </source>
</reference>
<sequence>MHHNVFARIRQSIISDEAVLPIVLSSSSSSSSTTTTTTTLQPSLRRMRMTRSCLFHALTSTGLRSCTSPSTPSAEQLERV</sequence>
<comment type="caution">
    <text evidence="1">The sequence shown here is derived from an EMBL/GenBank/DDBJ whole genome shotgun (WGS) entry which is preliminary data.</text>
</comment>
<dbReference type="EMBL" id="JAKROA010000003">
    <property type="protein sequence ID" value="KAL5108883.1"/>
    <property type="molecule type" value="Genomic_DNA"/>
</dbReference>
<gene>
    <name evidence="1" type="ORF">TcWFU_004834</name>
</gene>
<organism evidence="1 2">
    <name type="scientific">Taenia crassiceps</name>
    <dbReference type="NCBI Taxonomy" id="6207"/>
    <lineage>
        <taxon>Eukaryota</taxon>
        <taxon>Metazoa</taxon>
        <taxon>Spiralia</taxon>
        <taxon>Lophotrochozoa</taxon>
        <taxon>Platyhelminthes</taxon>
        <taxon>Cestoda</taxon>
        <taxon>Eucestoda</taxon>
        <taxon>Cyclophyllidea</taxon>
        <taxon>Taeniidae</taxon>
        <taxon>Taenia</taxon>
    </lineage>
</organism>
<evidence type="ECO:0000313" key="1">
    <source>
        <dbReference type="EMBL" id="KAL5108883.1"/>
    </source>
</evidence>
<dbReference type="Proteomes" id="UP001651158">
    <property type="component" value="Unassembled WGS sequence"/>
</dbReference>
<accession>A0ABR4QH38</accession>
<protein>
    <submittedName>
        <fullName evidence="1">Uncharacterized protein</fullName>
    </submittedName>
</protein>